<name>A0A5D0CNW2_9BACL</name>
<sequence>MRIELEFLDMDKVVLHNNEMVYKIDESIAYPNAGDRVYIEGMLYEVKERDFIYLSGAAGIDLKISFWCEEVQRK</sequence>
<proteinExistence type="predicted"/>
<dbReference type="Proteomes" id="UP000325218">
    <property type="component" value="Unassembled WGS sequence"/>
</dbReference>
<evidence type="ECO:0000313" key="2">
    <source>
        <dbReference type="Proteomes" id="UP000325218"/>
    </source>
</evidence>
<protein>
    <submittedName>
        <fullName evidence="1">Uncharacterized protein</fullName>
    </submittedName>
</protein>
<dbReference type="EMBL" id="VSDO01000005">
    <property type="protein sequence ID" value="TYA10914.1"/>
    <property type="molecule type" value="Genomic_DNA"/>
</dbReference>
<evidence type="ECO:0000313" key="1">
    <source>
        <dbReference type="EMBL" id="TYA10914.1"/>
    </source>
</evidence>
<dbReference type="AlphaFoldDB" id="A0A5D0CNW2"/>
<accession>A0A5D0CNW2</accession>
<dbReference type="OrthoDB" id="2738371at2"/>
<comment type="caution">
    <text evidence="1">The sequence shown here is derived from an EMBL/GenBank/DDBJ whole genome shotgun (WGS) entry which is preliminary data.</text>
</comment>
<organism evidence="1 2">
    <name type="scientific">Paenibacillus faecis</name>
    <dbReference type="NCBI Taxonomy" id="862114"/>
    <lineage>
        <taxon>Bacteria</taxon>
        <taxon>Bacillati</taxon>
        <taxon>Bacillota</taxon>
        <taxon>Bacilli</taxon>
        <taxon>Bacillales</taxon>
        <taxon>Paenibacillaceae</taxon>
        <taxon>Paenibacillus</taxon>
    </lineage>
</organism>
<gene>
    <name evidence="1" type="ORF">FRY98_24400</name>
</gene>
<keyword evidence="2" id="KW-1185">Reference proteome</keyword>
<reference evidence="1 2" key="1">
    <citation type="submission" date="2019-08" db="EMBL/GenBank/DDBJ databases">
        <title>Genome sequencing of Paenibacillus faecis DSM 23593(T).</title>
        <authorList>
            <person name="Kook J.-K."/>
            <person name="Park S.-N."/>
            <person name="Lim Y.K."/>
        </authorList>
    </citation>
    <scope>NUCLEOTIDE SEQUENCE [LARGE SCALE GENOMIC DNA]</scope>
    <source>
        <strain evidence="1 2">DSM 23593</strain>
    </source>
</reference>
<dbReference type="RefSeq" id="WP_148457036.1">
    <property type="nucleotide sequence ID" value="NZ_VSDO01000005.1"/>
</dbReference>